<gene>
    <name evidence="2" type="ORF">Taro_023600</name>
</gene>
<keyword evidence="3" id="KW-1185">Reference proteome</keyword>
<comment type="caution">
    <text evidence="2">The sequence shown here is derived from an EMBL/GenBank/DDBJ whole genome shotgun (WGS) entry which is preliminary data.</text>
</comment>
<dbReference type="EMBL" id="NMUH01001293">
    <property type="protein sequence ID" value="MQL90992.1"/>
    <property type="molecule type" value="Genomic_DNA"/>
</dbReference>
<keyword evidence="1" id="KW-0812">Transmembrane</keyword>
<sequence length="271" mass="28315">MRVCLADDPFEGPCIPLARWACRVLQASSLAWFCCAAPPVLCLPGCRGVQSAFLAQARQSLVSLPLSALVPEPRSGVRREAATWPSYGVACVMCFCGSSVSPFVGAEAGARLARRGRRRCVPLLAASGGGLVAVVVTVLLCPSCTTVVAWPWLAPVGVVGLALGRPVLLVVPARFPLSTVAPFLGVSLQWHRHVWLPDLVACPRSRVVLLVGPRPCRVPTALAGEGLVIPTGPCSQGSPPLLPSTRGSSSRELGVGRVAETAVAPCCCRKQ</sequence>
<reference evidence="2" key="1">
    <citation type="submission" date="2017-07" db="EMBL/GenBank/DDBJ databases">
        <title>Taro Niue Genome Assembly and Annotation.</title>
        <authorList>
            <person name="Atibalentja N."/>
            <person name="Keating K."/>
            <person name="Fields C.J."/>
        </authorList>
    </citation>
    <scope>NUCLEOTIDE SEQUENCE</scope>
    <source>
        <strain evidence="2">Niue_2</strain>
        <tissue evidence="2">Leaf</tissue>
    </source>
</reference>
<feature type="transmembrane region" description="Helical" evidence="1">
    <location>
        <begin position="152"/>
        <end position="171"/>
    </location>
</feature>
<proteinExistence type="predicted"/>
<dbReference type="Proteomes" id="UP000652761">
    <property type="component" value="Unassembled WGS sequence"/>
</dbReference>
<evidence type="ECO:0000313" key="2">
    <source>
        <dbReference type="EMBL" id="MQL90992.1"/>
    </source>
</evidence>
<evidence type="ECO:0000313" key="3">
    <source>
        <dbReference type="Proteomes" id="UP000652761"/>
    </source>
</evidence>
<keyword evidence="1" id="KW-1133">Transmembrane helix</keyword>
<name>A0A843UXU9_COLES</name>
<evidence type="ECO:0000256" key="1">
    <source>
        <dbReference type="SAM" id="Phobius"/>
    </source>
</evidence>
<organism evidence="2 3">
    <name type="scientific">Colocasia esculenta</name>
    <name type="common">Wild taro</name>
    <name type="synonym">Arum esculentum</name>
    <dbReference type="NCBI Taxonomy" id="4460"/>
    <lineage>
        <taxon>Eukaryota</taxon>
        <taxon>Viridiplantae</taxon>
        <taxon>Streptophyta</taxon>
        <taxon>Embryophyta</taxon>
        <taxon>Tracheophyta</taxon>
        <taxon>Spermatophyta</taxon>
        <taxon>Magnoliopsida</taxon>
        <taxon>Liliopsida</taxon>
        <taxon>Araceae</taxon>
        <taxon>Aroideae</taxon>
        <taxon>Colocasieae</taxon>
        <taxon>Colocasia</taxon>
    </lineage>
</organism>
<dbReference type="AlphaFoldDB" id="A0A843UXU9"/>
<accession>A0A843UXU9</accession>
<keyword evidence="1" id="KW-0472">Membrane</keyword>
<protein>
    <submittedName>
        <fullName evidence="2">Uncharacterized protein</fullName>
    </submittedName>
</protein>
<feature type="transmembrane region" description="Helical" evidence="1">
    <location>
        <begin position="120"/>
        <end position="140"/>
    </location>
</feature>